<evidence type="ECO:0000256" key="1">
    <source>
        <dbReference type="ARBA" id="ARBA00005614"/>
    </source>
</evidence>
<keyword evidence="3" id="KW-0378">Hydrolase</keyword>
<evidence type="ECO:0000259" key="8">
    <source>
        <dbReference type="PROSITE" id="PS51160"/>
    </source>
</evidence>
<name>A0A072P3Y3_9EURO</name>
<reference evidence="9 10" key="1">
    <citation type="submission" date="2013-03" db="EMBL/GenBank/DDBJ databases">
        <title>The Genome Sequence of Exophiala aquamarina CBS 119918.</title>
        <authorList>
            <consortium name="The Broad Institute Genomics Platform"/>
            <person name="Cuomo C."/>
            <person name="de Hoog S."/>
            <person name="Gorbushina A."/>
            <person name="Walker B."/>
            <person name="Young S.K."/>
            <person name="Zeng Q."/>
            <person name="Gargeya S."/>
            <person name="Fitzgerald M."/>
            <person name="Haas B."/>
            <person name="Abouelleil A."/>
            <person name="Allen A.W."/>
            <person name="Alvarado L."/>
            <person name="Arachchi H.M."/>
            <person name="Berlin A.M."/>
            <person name="Chapman S.B."/>
            <person name="Gainer-Dewar J."/>
            <person name="Goldberg J."/>
            <person name="Griggs A."/>
            <person name="Gujja S."/>
            <person name="Hansen M."/>
            <person name="Howarth C."/>
            <person name="Imamovic A."/>
            <person name="Ireland A."/>
            <person name="Larimer J."/>
            <person name="McCowan C."/>
            <person name="Murphy C."/>
            <person name="Pearson M."/>
            <person name="Poon T.W."/>
            <person name="Priest M."/>
            <person name="Roberts A."/>
            <person name="Saif S."/>
            <person name="Shea T."/>
            <person name="Sisk P."/>
            <person name="Sykes S."/>
            <person name="Wortman J."/>
            <person name="Nusbaum C."/>
            <person name="Birren B."/>
        </authorList>
    </citation>
    <scope>NUCLEOTIDE SEQUENCE [LARGE SCALE GENOMIC DNA]</scope>
    <source>
        <strain evidence="9 10">CBS 119918</strain>
    </source>
</reference>
<dbReference type="EMBL" id="AMGV01000009">
    <property type="protein sequence ID" value="KEF54789.1"/>
    <property type="molecule type" value="Genomic_DNA"/>
</dbReference>
<evidence type="ECO:0000313" key="10">
    <source>
        <dbReference type="Proteomes" id="UP000027920"/>
    </source>
</evidence>
<evidence type="ECO:0000256" key="5">
    <source>
        <dbReference type="PROSITE-ProRule" id="PRU00520"/>
    </source>
</evidence>
<accession>A0A072P3Y3</accession>
<gene>
    <name evidence="9" type="ORF">A1O9_09231</name>
</gene>
<dbReference type="Gene3D" id="3.30.70.100">
    <property type="match status" value="1"/>
</dbReference>
<comment type="catalytic activity">
    <reaction evidence="4">
        <text>an acyl phosphate + H2O = a carboxylate + phosphate + H(+)</text>
        <dbReference type="Rhea" id="RHEA:14965"/>
        <dbReference type="ChEBI" id="CHEBI:15377"/>
        <dbReference type="ChEBI" id="CHEBI:15378"/>
        <dbReference type="ChEBI" id="CHEBI:29067"/>
        <dbReference type="ChEBI" id="CHEBI:43474"/>
        <dbReference type="ChEBI" id="CHEBI:59918"/>
        <dbReference type="EC" id="3.6.1.7"/>
    </reaction>
</comment>
<dbReference type="GO" id="GO:0003998">
    <property type="term" value="F:acylphosphatase activity"/>
    <property type="evidence" value="ECO:0007669"/>
    <property type="project" value="UniProtKB-EC"/>
</dbReference>
<protein>
    <recommendedName>
        <fullName evidence="2">acylphosphatase</fullName>
        <ecNumber evidence="2">3.6.1.7</ecNumber>
    </recommendedName>
</protein>
<dbReference type="PROSITE" id="PS00151">
    <property type="entry name" value="ACYLPHOSPHATASE_2"/>
    <property type="match status" value="1"/>
</dbReference>
<dbReference type="EC" id="3.6.1.7" evidence="2"/>
<dbReference type="RefSeq" id="XP_013257379.1">
    <property type="nucleotide sequence ID" value="XM_013401925.1"/>
</dbReference>
<proteinExistence type="inferred from homology"/>
<evidence type="ECO:0000313" key="9">
    <source>
        <dbReference type="EMBL" id="KEF54789.1"/>
    </source>
</evidence>
<dbReference type="InterPro" id="IPR001792">
    <property type="entry name" value="Acylphosphatase-like_dom"/>
</dbReference>
<dbReference type="InterPro" id="IPR036046">
    <property type="entry name" value="Acylphosphatase-like_dom_sf"/>
</dbReference>
<comment type="caution">
    <text evidence="9">The sequence shown here is derived from an EMBL/GenBank/DDBJ whole genome shotgun (WGS) entry which is preliminary data.</text>
</comment>
<comment type="similarity">
    <text evidence="1 6">Belongs to the acylphosphatase family.</text>
</comment>
<evidence type="ECO:0000256" key="6">
    <source>
        <dbReference type="RuleBase" id="RU004168"/>
    </source>
</evidence>
<dbReference type="Proteomes" id="UP000027920">
    <property type="component" value="Unassembled WGS sequence"/>
</dbReference>
<evidence type="ECO:0000256" key="2">
    <source>
        <dbReference type="ARBA" id="ARBA00012150"/>
    </source>
</evidence>
<feature type="domain" description="Acylphosphatase-like" evidence="8">
    <location>
        <begin position="21"/>
        <end position="90"/>
    </location>
</feature>
<dbReference type="InterPro" id="IPR020456">
    <property type="entry name" value="Acylphosphatase"/>
</dbReference>
<dbReference type="PROSITE" id="PS51160">
    <property type="entry name" value="ACYLPHOSPHATASE_3"/>
    <property type="match status" value="1"/>
</dbReference>
<dbReference type="VEuPathDB" id="FungiDB:A1O9_09231"/>
<comment type="caution">
    <text evidence="5">Lacks conserved residue(s) required for the propagation of feature annotation.</text>
</comment>
<dbReference type="GeneID" id="25284141"/>
<feature type="compositionally biased region" description="Polar residues" evidence="7">
    <location>
        <begin position="16"/>
        <end position="26"/>
    </location>
</feature>
<dbReference type="AlphaFoldDB" id="A0A072P3Y3"/>
<sequence>MAARFPPSTDPHSNRHPQTSDFTQKKATSYGLTGYVKNTNDGKVVGEAQGAEDALKKLKGDLNQGPRAAHVVKLEVRDIQTKDGEASFDA</sequence>
<evidence type="ECO:0000256" key="4">
    <source>
        <dbReference type="ARBA" id="ARBA00047645"/>
    </source>
</evidence>
<keyword evidence="10" id="KW-1185">Reference proteome</keyword>
<organism evidence="9 10">
    <name type="scientific">Exophiala aquamarina CBS 119918</name>
    <dbReference type="NCBI Taxonomy" id="1182545"/>
    <lineage>
        <taxon>Eukaryota</taxon>
        <taxon>Fungi</taxon>
        <taxon>Dikarya</taxon>
        <taxon>Ascomycota</taxon>
        <taxon>Pezizomycotina</taxon>
        <taxon>Eurotiomycetes</taxon>
        <taxon>Chaetothyriomycetidae</taxon>
        <taxon>Chaetothyriales</taxon>
        <taxon>Herpotrichiellaceae</taxon>
        <taxon>Exophiala</taxon>
    </lineage>
</organism>
<dbReference type="OrthoDB" id="7961613at2759"/>
<dbReference type="PANTHER" id="PTHR10029:SF3">
    <property type="entry name" value="ACYLPHOSPHATASE-RELATED"/>
    <property type="match status" value="1"/>
</dbReference>
<evidence type="ECO:0000256" key="3">
    <source>
        <dbReference type="ARBA" id="ARBA00022801"/>
    </source>
</evidence>
<feature type="region of interest" description="Disordered" evidence="7">
    <location>
        <begin position="1"/>
        <end position="26"/>
    </location>
</feature>
<dbReference type="PANTHER" id="PTHR10029">
    <property type="entry name" value="ACYLPHOSPHATASE"/>
    <property type="match status" value="1"/>
</dbReference>
<dbReference type="SUPFAM" id="SSF54975">
    <property type="entry name" value="Acylphosphatase/BLUF domain-like"/>
    <property type="match status" value="1"/>
</dbReference>
<evidence type="ECO:0000256" key="7">
    <source>
        <dbReference type="SAM" id="MobiDB-lite"/>
    </source>
</evidence>
<dbReference type="InterPro" id="IPR017968">
    <property type="entry name" value="Acylphosphatase_CS"/>
</dbReference>
<dbReference type="Pfam" id="PF00708">
    <property type="entry name" value="Acylphosphatase"/>
    <property type="match status" value="1"/>
</dbReference>
<dbReference type="HOGENOM" id="CLU_141932_4_1_1"/>